<organism evidence="2">
    <name type="scientific">Noctiluca scintillans</name>
    <name type="common">Sea sparkle</name>
    <name type="synonym">Red tide dinoflagellate</name>
    <dbReference type="NCBI Taxonomy" id="2966"/>
    <lineage>
        <taxon>Eukaryota</taxon>
        <taxon>Sar</taxon>
        <taxon>Alveolata</taxon>
        <taxon>Dinophyceae</taxon>
        <taxon>Noctilucales</taxon>
        <taxon>Noctilucaceae</taxon>
        <taxon>Noctiluca</taxon>
    </lineage>
</organism>
<feature type="compositionally biased region" description="Polar residues" evidence="1">
    <location>
        <begin position="494"/>
        <end position="506"/>
    </location>
</feature>
<evidence type="ECO:0000256" key="1">
    <source>
        <dbReference type="SAM" id="MobiDB-lite"/>
    </source>
</evidence>
<gene>
    <name evidence="2" type="ORF">NSCI0253_LOCUS3894</name>
</gene>
<feature type="compositionally biased region" description="Low complexity" evidence="1">
    <location>
        <begin position="507"/>
        <end position="519"/>
    </location>
</feature>
<feature type="region of interest" description="Disordered" evidence="1">
    <location>
        <begin position="270"/>
        <end position="297"/>
    </location>
</feature>
<feature type="region of interest" description="Disordered" evidence="1">
    <location>
        <begin position="315"/>
        <end position="579"/>
    </location>
</feature>
<feature type="compositionally biased region" description="Low complexity" evidence="1">
    <location>
        <begin position="369"/>
        <end position="382"/>
    </location>
</feature>
<feature type="compositionally biased region" description="Polar residues" evidence="1">
    <location>
        <begin position="326"/>
        <end position="343"/>
    </location>
</feature>
<dbReference type="AlphaFoldDB" id="A0A7S0ZQV0"/>
<feature type="compositionally biased region" description="Gly residues" evidence="1">
    <location>
        <begin position="563"/>
        <end position="574"/>
    </location>
</feature>
<dbReference type="EMBL" id="HBFQ01005479">
    <property type="protein sequence ID" value="CAD8829548.1"/>
    <property type="molecule type" value="Transcribed_RNA"/>
</dbReference>
<name>A0A7S0ZQV0_NOCSC</name>
<evidence type="ECO:0000313" key="2">
    <source>
        <dbReference type="EMBL" id="CAD8829548.1"/>
    </source>
</evidence>
<feature type="compositionally biased region" description="Polar residues" evidence="1">
    <location>
        <begin position="533"/>
        <end position="556"/>
    </location>
</feature>
<reference evidence="2" key="1">
    <citation type="submission" date="2021-01" db="EMBL/GenBank/DDBJ databases">
        <authorList>
            <person name="Corre E."/>
            <person name="Pelletier E."/>
            <person name="Niang G."/>
            <person name="Scheremetjew M."/>
            <person name="Finn R."/>
            <person name="Kale V."/>
            <person name="Holt S."/>
            <person name="Cochrane G."/>
            <person name="Meng A."/>
            <person name="Brown T."/>
            <person name="Cohen L."/>
        </authorList>
    </citation>
    <scope>NUCLEOTIDE SEQUENCE</scope>
</reference>
<proteinExistence type="predicted"/>
<protein>
    <submittedName>
        <fullName evidence="2">Uncharacterized protein</fullName>
    </submittedName>
</protein>
<accession>A0A7S0ZQV0</accession>
<feature type="compositionally biased region" description="Polar residues" evidence="1">
    <location>
        <begin position="460"/>
        <end position="476"/>
    </location>
</feature>
<sequence length="616" mass="64461">MQAAEQSTQSTGLLLRDGLASLVDARLEELRDSSGSMLSRLDRMSSDLEGRIHSCETALKLEIADLDASGKVCRGRLEPLEGAMAQLREESGSVARDVKLQLDAVRAWSEAGVTKLREALEDRSAGTAGQMHVLRMECDEKLEKQTRGAVEHADELGARLEAEIRTLSENLRKGAESGAAADVERMSSRLSAAMEARLTACSKETRECAASVVSQLKASEDKVEHLVNDKLRQWSDKSCVEQAQASELSSELGQLRKQIEMIGSEVASVRDGRGTKLDGSQGGREGTRGILKPESVQPSMATLCRDITLSDINTTRESAHGHKADSAQSTLPMSREQSYVSQDFQRHGHAGSVKQASNAQPRSDKSLSKSRSTSSSSGSDRGVVVRPPKEHTADPTEFAASGAPPPRTSGASSAPDPRSHFGSRPNFASKGGGAAAGRSPRLPDSASGLVSGSALDVRPQGSSNVDSKPGSSSVSDGRSEDGRASSWKRGPQPARSQTSVLTSPKKPQTQQPQTQQAQQREGSSGGGSGAASPQTEKSGVFALSSTWTRFGQSSAGAPTLLGAGNGSGGGGSLPGSGNRNSIAAALNAANASSWTNPFDTTNPFAEGFEAPARGAV</sequence>